<reference evidence="1" key="1">
    <citation type="submission" date="2021-02" db="EMBL/GenBank/DDBJ databases">
        <authorList>
            <consortium name="DOE Joint Genome Institute"/>
            <person name="Ahrendt S."/>
            <person name="Looney B.P."/>
            <person name="Miyauchi S."/>
            <person name="Morin E."/>
            <person name="Drula E."/>
            <person name="Courty P.E."/>
            <person name="Chicoki N."/>
            <person name="Fauchery L."/>
            <person name="Kohler A."/>
            <person name="Kuo A."/>
            <person name="Labutti K."/>
            <person name="Pangilinan J."/>
            <person name="Lipzen A."/>
            <person name="Riley R."/>
            <person name="Andreopoulos W."/>
            <person name="He G."/>
            <person name="Johnson J."/>
            <person name="Barry K.W."/>
            <person name="Grigoriev I.V."/>
            <person name="Nagy L."/>
            <person name="Hibbett D."/>
            <person name="Henrissat B."/>
            <person name="Matheny P.B."/>
            <person name="Labbe J."/>
            <person name="Martin F."/>
        </authorList>
    </citation>
    <scope>NUCLEOTIDE SEQUENCE</scope>
    <source>
        <strain evidence="1">EC-137</strain>
    </source>
</reference>
<keyword evidence="2" id="KW-1185">Reference proteome</keyword>
<name>A0ACB8Q6Y3_9AGAM</name>
<evidence type="ECO:0000313" key="2">
    <source>
        <dbReference type="Proteomes" id="UP000814128"/>
    </source>
</evidence>
<sequence length="187" mass="20202">MQRLDSGEGVHKHHTDSCSGSGFRQRAARRDSGAGVRSGAGLRVSGGRSGGEAAEPGSPARSARLESCSRVYHSLRLTVIESASPRFRLSALRNTVEDAQTETADTKPLKDADRAGSEKASIILPARAGSRLQLQRYARVTRKKGYKEPGRWEEFSSISQVVRDQDSGVMVRIDASRGTSLSDALDF</sequence>
<proteinExistence type="predicted"/>
<evidence type="ECO:0000313" key="1">
    <source>
        <dbReference type="EMBL" id="KAI0027301.1"/>
    </source>
</evidence>
<reference evidence="1" key="2">
    <citation type="journal article" date="2022" name="New Phytol.">
        <title>Evolutionary transition to the ectomycorrhizal habit in the genomes of a hyperdiverse lineage of mushroom-forming fungi.</title>
        <authorList>
            <person name="Looney B."/>
            <person name="Miyauchi S."/>
            <person name="Morin E."/>
            <person name="Drula E."/>
            <person name="Courty P.E."/>
            <person name="Kohler A."/>
            <person name="Kuo A."/>
            <person name="LaButti K."/>
            <person name="Pangilinan J."/>
            <person name="Lipzen A."/>
            <person name="Riley R."/>
            <person name="Andreopoulos W."/>
            <person name="He G."/>
            <person name="Johnson J."/>
            <person name="Nolan M."/>
            <person name="Tritt A."/>
            <person name="Barry K.W."/>
            <person name="Grigoriev I.V."/>
            <person name="Nagy L.G."/>
            <person name="Hibbett D."/>
            <person name="Henrissat B."/>
            <person name="Matheny P.B."/>
            <person name="Labbe J."/>
            <person name="Martin F.M."/>
        </authorList>
    </citation>
    <scope>NUCLEOTIDE SEQUENCE</scope>
    <source>
        <strain evidence="1">EC-137</strain>
    </source>
</reference>
<organism evidence="1 2">
    <name type="scientific">Vararia minispora EC-137</name>
    <dbReference type="NCBI Taxonomy" id="1314806"/>
    <lineage>
        <taxon>Eukaryota</taxon>
        <taxon>Fungi</taxon>
        <taxon>Dikarya</taxon>
        <taxon>Basidiomycota</taxon>
        <taxon>Agaricomycotina</taxon>
        <taxon>Agaricomycetes</taxon>
        <taxon>Russulales</taxon>
        <taxon>Lachnocladiaceae</taxon>
        <taxon>Vararia</taxon>
    </lineage>
</organism>
<protein>
    <submittedName>
        <fullName evidence="1">Uncharacterized protein</fullName>
    </submittedName>
</protein>
<dbReference type="Proteomes" id="UP000814128">
    <property type="component" value="Unassembled WGS sequence"/>
</dbReference>
<comment type="caution">
    <text evidence="1">The sequence shown here is derived from an EMBL/GenBank/DDBJ whole genome shotgun (WGS) entry which is preliminary data.</text>
</comment>
<dbReference type="EMBL" id="MU273938">
    <property type="protein sequence ID" value="KAI0027301.1"/>
    <property type="molecule type" value="Genomic_DNA"/>
</dbReference>
<accession>A0ACB8Q6Y3</accession>
<gene>
    <name evidence="1" type="ORF">K488DRAFT_74650</name>
</gene>